<evidence type="ECO:0000259" key="2">
    <source>
        <dbReference type="Pfam" id="PF20182"/>
    </source>
</evidence>
<name>A0A2N3WNV3_9PSEU</name>
<accession>A0A2N3WNV3</accession>
<dbReference type="Proteomes" id="UP000233750">
    <property type="component" value="Unassembled WGS sequence"/>
</dbReference>
<reference evidence="3 4" key="1">
    <citation type="submission" date="2017-12" db="EMBL/GenBank/DDBJ databases">
        <title>Sequencing the genomes of 1000 Actinobacteria strains.</title>
        <authorList>
            <person name="Klenk H.-P."/>
        </authorList>
    </citation>
    <scope>NUCLEOTIDE SEQUENCE [LARGE SCALE GENOMIC DNA]</scope>
    <source>
        <strain evidence="3 4">DSM 45165</strain>
    </source>
</reference>
<gene>
    <name evidence="3" type="ORF">ATK30_6455</name>
</gene>
<dbReference type="Pfam" id="PF20182">
    <property type="entry name" value="DUF6545"/>
    <property type="match status" value="1"/>
</dbReference>
<organism evidence="3 4">
    <name type="scientific">Amycolatopsis echigonensis</name>
    <dbReference type="NCBI Taxonomy" id="2576905"/>
    <lineage>
        <taxon>Bacteria</taxon>
        <taxon>Bacillati</taxon>
        <taxon>Actinomycetota</taxon>
        <taxon>Actinomycetes</taxon>
        <taxon>Pseudonocardiales</taxon>
        <taxon>Pseudonocardiaceae</taxon>
        <taxon>Amycolatopsis</taxon>
    </lineage>
</organism>
<feature type="transmembrane region" description="Helical" evidence="1">
    <location>
        <begin position="68"/>
        <end position="90"/>
    </location>
</feature>
<dbReference type="RefSeq" id="WP_043836227.1">
    <property type="nucleotide sequence ID" value="NZ_PJMY01000003.1"/>
</dbReference>
<feature type="transmembrane region" description="Helical" evidence="1">
    <location>
        <begin position="102"/>
        <end position="120"/>
    </location>
</feature>
<dbReference type="OrthoDB" id="3675041at2"/>
<keyword evidence="1" id="KW-1133">Transmembrane helix</keyword>
<keyword evidence="1" id="KW-0812">Transmembrane</keyword>
<proteinExistence type="predicted"/>
<feature type="domain" description="DUF6545" evidence="2">
    <location>
        <begin position="249"/>
        <end position="376"/>
    </location>
</feature>
<comment type="caution">
    <text evidence="3">The sequence shown here is derived from an EMBL/GenBank/DDBJ whole genome shotgun (WGS) entry which is preliminary data.</text>
</comment>
<feature type="transmembrane region" description="Helical" evidence="1">
    <location>
        <begin position="30"/>
        <end position="48"/>
    </location>
</feature>
<dbReference type="InterPro" id="IPR050039">
    <property type="entry name" value="MAB_1171c-like"/>
</dbReference>
<evidence type="ECO:0000313" key="4">
    <source>
        <dbReference type="Proteomes" id="UP000233750"/>
    </source>
</evidence>
<sequence>MTYLVLAYGIAATAVLAWLGLRLSRTPQNLPLRALTGLAACLAIAFPFGLAADREATVVGLPPMMSRLIQHGALLIGVTCLVFFFLFSALEQHKAWPRARRFAVPLVAAEAILVVTAALAPPSVHSSSSPAGAVFTITADLYLAFGFATAFLWARRYAREANPRLARGLKIASVGLAAIVVANCVFIPEIILRWAGASSPSALAETSGAAATVLGAIAAAVFLLPGVVIFLAGIIYPAAAMRVTALRVWAGHRRVYRQLGPLWTILHKHFPDDELRRVTPNPWRDVFRLRGIHRRYYRRVVECRDGLVRISPHLPSRVREDNHRYEDLARSLKHALAARAAGQPARSSHAMPVVVATADGLDADVRELVSLSLAMTSTGDK</sequence>
<dbReference type="EMBL" id="PJMY01000003">
    <property type="protein sequence ID" value="PKV95533.1"/>
    <property type="molecule type" value="Genomic_DNA"/>
</dbReference>
<keyword evidence="4" id="KW-1185">Reference proteome</keyword>
<evidence type="ECO:0000256" key="1">
    <source>
        <dbReference type="SAM" id="Phobius"/>
    </source>
</evidence>
<feature type="transmembrane region" description="Helical" evidence="1">
    <location>
        <begin position="174"/>
        <end position="196"/>
    </location>
</feature>
<dbReference type="AlphaFoldDB" id="A0A2N3WNV3"/>
<evidence type="ECO:0000313" key="3">
    <source>
        <dbReference type="EMBL" id="PKV95533.1"/>
    </source>
</evidence>
<feature type="transmembrane region" description="Helical" evidence="1">
    <location>
        <begin position="132"/>
        <end position="153"/>
    </location>
</feature>
<keyword evidence="1" id="KW-0472">Membrane</keyword>
<dbReference type="NCBIfam" id="NF042915">
    <property type="entry name" value="MAB_1171c_fam"/>
    <property type="match status" value="1"/>
</dbReference>
<feature type="transmembrane region" description="Helical" evidence="1">
    <location>
        <begin position="6"/>
        <end position="23"/>
    </location>
</feature>
<protein>
    <recommendedName>
        <fullName evidence="2">DUF6545 domain-containing protein</fullName>
    </recommendedName>
</protein>
<feature type="transmembrane region" description="Helical" evidence="1">
    <location>
        <begin position="208"/>
        <end position="236"/>
    </location>
</feature>
<dbReference type="InterPro" id="IPR046675">
    <property type="entry name" value="DUF6545"/>
</dbReference>